<name>A0A4V2DC98_9SPHN</name>
<feature type="transmembrane region" description="Helical" evidence="1">
    <location>
        <begin position="19"/>
        <end position="35"/>
    </location>
</feature>
<feature type="transmembrane region" description="Helical" evidence="1">
    <location>
        <begin position="47"/>
        <end position="69"/>
    </location>
</feature>
<keyword evidence="3" id="KW-0012">Acyltransferase</keyword>
<feature type="transmembrane region" description="Helical" evidence="1">
    <location>
        <begin position="90"/>
        <end position="110"/>
    </location>
</feature>
<feature type="transmembrane region" description="Helical" evidence="1">
    <location>
        <begin position="277"/>
        <end position="298"/>
    </location>
</feature>
<feature type="transmembrane region" description="Helical" evidence="1">
    <location>
        <begin position="171"/>
        <end position="189"/>
    </location>
</feature>
<dbReference type="Proteomes" id="UP000292085">
    <property type="component" value="Unassembled WGS sequence"/>
</dbReference>
<sequence>MSSLEAAERPGRTYQGVQILRFIASALVLIAHASIYTQERNDKSISIWHQGGYGVDIFFVISGFVMVMASDPHKRGGVRNAVQFLLKRLARIYPLYWIATAMNLIILIALPKVVLHSRFEVGEVFSWFLLVPTLNSDGRIEPLVGVGWTLYFEMAFYCLFSIFIALRIRPIFLLPILVAGGIYGLMLPAERAPGLVYFSPLLFEFGYGVIIGILARRGMMPVRGGALLIIIGFTTLLLSPARLGGIDIVMHGVSSALVVLGFVVLEPFWSRRLHPTLLVLGAASYAMYLFHPILGPAIPTVLSILHIKAGILSIIGVISVSVAVSLILHKVVEQPLLKKINFLIRSILPDRRNYDGNFDNRK</sequence>
<dbReference type="EMBL" id="SGIS01000052">
    <property type="protein sequence ID" value="RZF60738.1"/>
    <property type="molecule type" value="Genomic_DNA"/>
</dbReference>
<dbReference type="GO" id="GO:0000271">
    <property type="term" value="P:polysaccharide biosynthetic process"/>
    <property type="evidence" value="ECO:0007669"/>
    <property type="project" value="TreeGrafter"/>
</dbReference>
<dbReference type="InterPro" id="IPR002656">
    <property type="entry name" value="Acyl_transf_3_dom"/>
</dbReference>
<evidence type="ECO:0000256" key="1">
    <source>
        <dbReference type="SAM" id="Phobius"/>
    </source>
</evidence>
<reference evidence="3 4" key="1">
    <citation type="submission" date="2019-02" db="EMBL/GenBank/DDBJ databases">
        <authorList>
            <person name="Li Y."/>
        </authorList>
    </citation>
    <scope>NUCLEOTIDE SEQUENCE [LARGE SCALE GENOMIC DNA]</scope>
    <source>
        <strain evidence="3 4">3-7</strain>
    </source>
</reference>
<dbReference type="RefSeq" id="WP_130160137.1">
    <property type="nucleotide sequence ID" value="NZ_SGIS01000052.1"/>
</dbReference>
<keyword evidence="3" id="KW-0808">Transferase</keyword>
<proteinExistence type="predicted"/>
<evidence type="ECO:0000313" key="3">
    <source>
        <dbReference type="EMBL" id="RZF60738.1"/>
    </source>
</evidence>
<accession>A0A4V2DC98</accession>
<feature type="transmembrane region" description="Helical" evidence="1">
    <location>
        <begin position="304"/>
        <end position="328"/>
    </location>
</feature>
<dbReference type="GO" id="GO:0016747">
    <property type="term" value="F:acyltransferase activity, transferring groups other than amino-acyl groups"/>
    <property type="evidence" value="ECO:0007669"/>
    <property type="project" value="InterPro"/>
</dbReference>
<dbReference type="PANTHER" id="PTHR23028:SF53">
    <property type="entry name" value="ACYL_TRANSF_3 DOMAIN-CONTAINING PROTEIN"/>
    <property type="match status" value="1"/>
</dbReference>
<dbReference type="Pfam" id="PF01757">
    <property type="entry name" value="Acyl_transf_3"/>
    <property type="match status" value="1"/>
</dbReference>
<dbReference type="PANTHER" id="PTHR23028">
    <property type="entry name" value="ACETYLTRANSFERASE"/>
    <property type="match status" value="1"/>
</dbReference>
<feature type="transmembrane region" description="Helical" evidence="1">
    <location>
        <begin position="222"/>
        <end position="242"/>
    </location>
</feature>
<keyword evidence="1" id="KW-0812">Transmembrane</keyword>
<keyword evidence="1" id="KW-0472">Membrane</keyword>
<feature type="transmembrane region" description="Helical" evidence="1">
    <location>
        <begin position="248"/>
        <end position="265"/>
    </location>
</feature>
<dbReference type="InterPro" id="IPR050879">
    <property type="entry name" value="Acyltransferase_3"/>
</dbReference>
<comment type="caution">
    <text evidence="3">The sequence shown here is derived from an EMBL/GenBank/DDBJ whole genome shotgun (WGS) entry which is preliminary data.</text>
</comment>
<keyword evidence="4" id="KW-1185">Reference proteome</keyword>
<dbReference type="GO" id="GO:0016020">
    <property type="term" value="C:membrane"/>
    <property type="evidence" value="ECO:0007669"/>
    <property type="project" value="TreeGrafter"/>
</dbReference>
<organism evidence="3 4">
    <name type="scientific">Sphingomonas populi</name>
    <dbReference type="NCBI Taxonomy" id="2484750"/>
    <lineage>
        <taxon>Bacteria</taxon>
        <taxon>Pseudomonadati</taxon>
        <taxon>Pseudomonadota</taxon>
        <taxon>Alphaproteobacteria</taxon>
        <taxon>Sphingomonadales</taxon>
        <taxon>Sphingomonadaceae</taxon>
        <taxon>Sphingomonas</taxon>
    </lineage>
</organism>
<evidence type="ECO:0000313" key="4">
    <source>
        <dbReference type="Proteomes" id="UP000292085"/>
    </source>
</evidence>
<feature type="transmembrane region" description="Helical" evidence="1">
    <location>
        <begin position="143"/>
        <end position="164"/>
    </location>
</feature>
<gene>
    <name evidence="3" type="ORF">EWE75_21450</name>
</gene>
<keyword evidence="1" id="KW-1133">Transmembrane helix</keyword>
<evidence type="ECO:0000259" key="2">
    <source>
        <dbReference type="Pfam" id="PF01757"/>
    </source>
</evidence>
<dbReference type="AlphaFoldDB" id="A0A4V2DC98"/>
<feature type="transmembrane region" description="Helical" evidence="1">
    <location>
        <begin position="195"/>
        <end position="215"/>
    </location>
</feature>
<dbReference type="OrthoDB" id="9767863at2"/>
<protein>
    <submittedName>
        <fullName evidence="3">Acyltransferase</fullName>
    </submittedName>
</protein>
<feature type="domain" description="Acyltransferase 3" evidence="2">
    <location>
        <begin position="16"/>
        <end position="329"/>
    </location>
</feature>